<keyword evidence="2" id="KW-0812">Transmembrane</keyword>
<reference evidence="3 4" key="1">
    <citation type="submission" date="2015-06" db="EMBL/GenBank/DDBJ databases">
        <title>Cloning and characterization of the uncialamcin biosynthetic gene cluster.</title>
        <authorList>
            <person name="Yan X."/>
            <person name="Huang T."/>
            <person name="Ge H."/>
            <person name="Shen B."/>
        </authorList>
    </citation>
    <scope>NUCLEOTIDE SEQUENCE [LARGE SCALE GENOMIC DNA]</scope>
    <source>
        <strain evidence="3 4">DCA2648</strain>
    </source>
</reference>
<dbReference type="EMBL" id="LFBV01000001">
    <property type="protein sequence ID" value="OKH95526.1"/>
    <property type="molecule type" value="Genomic_DNA"/>
</dbReference>
<evidence type="ECO:0000256" key="2">
    <source>
        <dbReference type="SAM" id="Phobius"/>
    </source>
</evidence>
<comment type="caution">
    <text evidence="3">The sequence shown here is derived from an EMBL/GenBank/DDBJ whole genome shotgun (WGS) entry which is preliminary data.</text>
</comment>
<gene>
    <name evidence="3" type="ORF">AB852_01480</name>
</gene>
<feature type="transmembrane region" description="Helical" evidence="2">
    <location>
        <begin position="14"/>
        <end position="34"/>
    </location>
</feature>
<evidence type="ECO:0000313" key="3">
    <source>
        <dbReference type="EMBL" id="OKH95526.1"/>
    </source>
</evidence>
<accession>A0A1Q4VCI7</accession>
<feature type="region of interest" description="Disordered" evidence="1">
    <location>
        <begin position="62"/>
        <end position="82"/>
    </location>
</feature>
<dbReference type="RefSeq" id="WP_073782786.1">
    <property type="nucleotide sequence ID" value="NZ_CP109290.1"/>
</dbReference>
<dbReference type="Proteomes" id="UP000186455">
    <property type="component" value="Unassembled WGS sequence"/>
</dbReference>
<feature type="transmembrane region" description="Helical" evidence="2">
    <location>
        <begin position="40"/>
        <end position="58"/>
    </location>
</feature>
<protein>
    <submittedName>
        <fullName evidence="3">Uncharacterized protein</fullName>
    </submittedName>
</protein>
<keyword evidence="4" id="KW-1185">Reference proteome</keyword>
<sequence>MSRNRDYGDWLGRAADWAGLLGAGFLLILAFVAYLQGQGVLWMAAAVVIVATNLFTFGPRSRKRREAKERARAAREREPADG</sequence>
<keyword evidence="2" id="KW-1133">Transmembrane helix</keyword>
<feature type="compositionally biased region" description="Basic and acidic residues" evidence="1">
    <location>
        <begin position="66"/>
        <end position="82"/>
    </location>
</feature>
<dbReference type="GeneID" id="96793670"/>
<evidence type="ECO:0000256" key="1">
    <source>
        <dbReference type="SAM" id="MobiDB-lite"/>
    </source>
</evidence>
<keyword evidence="2" id="KW-0472">Membrane</keyword>
<name>A0A1Q4VCI7_9ACTN</name>
<organism evidence="3 4">
    <name type="scientific">Streptomyces uncialis</name>
    <dbReference type="NCBI Taxonomy" id="1048205"/>
    <lineage>
        <taxon>Bacteria</taxon>
        <taxon>Bacillati</taxon>
        <taxon>Actinomycetota</taxon>
        <taxon>Actinomycetes</taxon>
        <taxon>Kitasatosporales</taxon>
        <taxon>Streptomycetaceae</taxon>
        <taxon>Streptomyces</taxon>
    </lineage>
</organism>
<evidence type="ECO:0000313" key="4">
    <source>
        <dbReference type="Proteomes" id="UP000186455"/>
    </source>
</evidence>
<dbReference type="AlphaFoldDB" id="A0A1Q4VCI7"/>
<proteinExistence type="predicted"/>